<protein>
    <recommendedName>
        <fullName evidence="3">Peptidase S9 prolyl oligopeptidase catalytic domain-containing protein</fullName>
    </recommendedName>
</protein>
<evidence type="ECO:0000313" key="1">
    <source>
        <dbReference type="EMBL" id="EFU89376.1"/>
    </source>
</evidence>
<dbReference type="NCBIfam" id="NF033892">
    <property type="entry name" value="XcbB_CpsF_sero"/>
    <property type="match status" value="1"/>
</dbReference>
<name>A0ABC9P326_ENTFL</name>
<dbReference type="AlphaFoldDB" id="A0ABC9P326"/>
<proteinExistence type="predicted"/>
<dbReference type="Proteomes" id="UP000004933">
    <property type="component" value="Unassembled WGS sequence"/>
</dbReference>
<gene>
    <name evidence="1" type="ORF">HMPREF9511_02623</name>
</gene>
<accession>A0ABC9P326</accession>
<dbReference type="InterPro" id="IPR029058">
    <property type="entry name" value="AB_hydrolase_fold"/>
</dbReference>
<dbReference type="SUPFAM" id="SSF53474">
    <property type="entry name" value="alpha/beta-Hydrolases"/>
    <property type="match status" value="1"/>
</dbReference>
<reference evidence="1 2" key="1">
    <citation type="submission" date="2010-09" db="EMBL/GenBank/DDBJ databases">
        <authorList>
            <person name="Weinstock G."/>
            <person name="Sodergren E."/>
            <person name="Clifton S."/>
            <person name="Fulton L."/>
            <person name="Fulton B."/>
            <person name="Courtney L."/>
            <person name="Fronick C."/>
            <person name="Harrison M."/>
            <person name="Strong C."/>
            <person name="Farmer C."/>
            <person name="Delahaunty K."/>
            <person name="Markovic C."/>
            <person name="Hall O."/>
            <person name="Minx P."/>
            <person name="Tomlinson C."/>
            <person name="Mitreva M."/>
            <person name="Hou S."/>
            <person name="Chen J."/>
            <person name="Wollam A."/>
            <person name="Pepin K.H."/>
            <person name="Johnson M."/>
            <person name="Bhonagiri V."/>
            <person name="Zhang X."/>
            <person name="Suruliraj S."/>
            <person name="Warren W."/>
            <person name="Chinwalla A."/>
            <person name="Mardis E.R."/>
            <person name="Wilson R.K."/>
        </authorList>
    </citation>
    <scope>NUCLEOTIDE SEQUENCE [LARGE SCALE GENOMIC DNA]</scope>
    <source>
        <strain evidence="1 2">TX0630</strain>
    </source>
</reference>
<dbReference type="EMBL" id="AEBE01000111">
    <property type="protein sequence ID" value="EFU89376.1"/>
    <property type="molecule type" value="Genomic_DNA"/>
</dbReference>
<evidence type="ECO:0008006" key="3">
    <source>
        <dbReference type="Google" id="ProtNLM"/>
    </source>
</evidence>
<sequence length="287" mass="32928">MNDLWGFLDQQPNLRKTIYEKAQQGYTVDGFIDDDLHFVKVNDLNLNLKRYKNLHYSIELPEFNGFLCKKLIVLFTPATAPGSSSAKDRYFGTQQWNSLNAKVGKNVIILRIADVAFVSGSYYTLYEQEIFELIADTCAQFGLRHNDVVLYGNSRGGTGALFIGIAGNYKTVSADPVIDRTPWIHGHDGRYDRQLMYDFIEENFSDRLRNIMRNNVYDSRNIYVIASEQNKVMFDSVAPLSYGLTLKNINLQNISTDMLKNPLWLHGITINESVQLQLAMINYYLFN</sequence>
<organism evidence="1 2">
    <name type="scientific">Enterococcus faecalis TX0630</name>
    <dbReference type="NCBI Taxonomy" id="749508"/>
    <lineage>
        <taxon>Bacteria</taxon>
        <taxon>Bacillati</taxon>
        <taxon>Bacillota</taxon>
        <taxon>Bacilli</taxon>
        <taxon>Lactobacillales</taxon>
        <taxon>Enterococcaceae</taxon>
        <taxon>Enterococcus</taxon>
    </lineage>
</organism>
<evidence type="ECO:0000313" key="2">
    <source>
        <dbReference type="Proteomes" id="UP000004933"/>
    </source>
</evidence>
<dbReference type="RefSeq" id="WP_002393487.1">
    <property type="nucleotide sequence ID" value="NZ_GL454850.1"/>
</dbReference>
<comment type="caution">
    <text evidence="1">The sequence shown here is derived from an EMBL/GenBank/DDBJ whole genome shotgun (WGS) entry which is preliminary data.</text>
</comment>